<protein>
    <submittedName>
        <fullName evidence="2">Membrane-associated protein, putative</fullName>
    </submittedName>
</protein>
<gene>
    <name evidence="2" type="ORF">BSAL_04810</name>
</gene>
<keyword evidence="1" id="KW-1133">Transmembrane helix</keyword>
<dbReference type="Proteomes" id="UP000051952">
    <property type="component" value="Unassembled WGS sequence"/>
</dbReference>
<evidence type="ECO:0000256" key="1">
    <source>
        <dbReference type="SAM" id="Phobius"/>
    </source>
</evidence>
<name>A0A0S4IWS2_BODSA</name>
<feature type="transmembrane region" description="Helical" evidence="1">
    <location>
        <begin position="103"/>
        <end position="124"/>
    </location>
</feature>
<proteinExistence type="predicted"/>
<dbReference type="EMBL" id="CYKH01000548">
    <property type="protein sequence ID" value="CUG05837.1"/>
    <property type="molecule type" value="Genomic_DNA"/>
</dbReference>
<keyword evidence="1" id="KW-0812">Transmembrane</keyword>
<evidence type="ECO:0000313" key="3">
    <source>
        <dbReference type="Proteomes" id="UP000051952"/>
    </source>
</evidence>
<dbReference type="AlphaFoldDB" id="A0A0S4IWS2"/>
<sequence>MSSVYLQCVGALSLLSGALAFRMSLFRLAGSPGEDKPNSPINNWGLTQCLAAEWNPLVIGLLLALHLRGDNSTVSVATAVALTASRIVFAGRTVAPKALAYPVSFGSMVTSYLGVFLLSGKLLLEL</sequence>
<evidence type="ECO:0000313" key="2">
    <source>
        <dbReference type="EMBL" id="CUG05837.1"/>
    </source>
</evidence>
<keyword evidence="3" id="KW-1185">Reference proteome</keyword>
<organism evidence="2 3">
    <name type="scientific">Bodo saltans</name>
    <name type="common">Flagellated protozoan</name>
    <dbReference type="NCBI Taxonomy" id="75058"/>
    <lineage>
        <taxon>Eukaryota</taxon>
        <taxon>Discoba</taxon>
        <taxon>Euglenozoa</taxon>
        <taxon>Kinetoplastea</taxon>
        <taxon>Metakinetoplastina</taxon>
        <taxon>Eubodonida</taxon>
        <taxon>Bodonidae</taxon>
        <taxon>Bodo</taxon>
    </lineage>
</organism>
<dbReference type="VEuPathDB" id="TriTrypDB:BSAL_04810"/>
<accession>A0A0S4IWS2</accession>
<keyword evidence="1" id="KW-0472">Membrane</keyword>
<reference evidence="3" key="1">
    <citation type="submission" date="2015-09" db="EMBL/GenBank/DDBJ databases">
        <authorList>
            <consortium name="Pathogen Informatics"/>
        </authorList>
    </citation>
    <scope>NUCLEOTIDE SEQUENCE [LARGE SCALE GENOMIC DNA]</scope>
    <source>
        <strain evidence="3">Lake Konstanz</strain>
    </source>
</reference>